<name>A0ABV7ETD3_9GAMM</name>
<dbReference type="Pfam" id="PF03401">
    <property type="entry name" value="TctC"/>
    <property type="match status" value="1"/>
</dbReference>
<organism evidence="2 3">
    <name type="scientific">Salinisphaera aquimarina</name>
    <dbReference type="NCBI Taxonomy" id="2094031"/>
    <lineage>
        <taxon>Bacteria</taxon>
        <taxon>Pseudomonadati</taxon>
        <taxon>Pseudomonadota</taxon>
        <taxon>Gammaproteobacteria</taxon>
        <taxon>Salinisphaerales</taxon>
        <taxon>Salinisphaeraceae</taxon>
        <taxon>Salinisphaera</taxon>
    </lineage>
</organism>
<dbReference type="CDD" id="cd07012">
    <property type="entry name" value="PBP2_Bug_TTT"/>
    <property type="match status" value="1"/>
</dbReference>
<dbReference type="InterPro" id="IPR005064">
    <property type="entry name" value="BUG"/>
</dbReference>
<comment type="caution">
    <text evidence="2">The sequence shown here is derived from an EMBL/GenBank/DDBJ whole genome shotgun (WGS) entry which is preliminary data.</text>
</comment>
<sequence length="296" mass="31805">MTVAAAEDYPSKPITVMVPFAAGGSTDLMARAAAQGMTTFFKQNIVVNNRGGGAGTIGLASLARQRPDGYTVGIVPAAPLVNQPHMRRTPYGLDSFDYICQLFFSPQVLAVKPGSPFKDLKQLVAYAKSHPNELSYGSPGPGTLPNVAMEQFLKKAGIKIKHVPFTGSAPAATALQGGHIDMQVTIANVAVDRGFPTVAVFSKEPLESLPNVKTAIAQGYDMTASWWGGMIAPKGLPENVKNRLTQGCESTTQSDSYTKTLHNLGSMSKYRDSKDFEQYVRDVSKTNKKLIDSVFK</sequence>
<gene>
    <name evidence="2" type="ORF">ACFOSU_14940</name>
</gene>
<evidence type="ECO:0000256" key="1">
    <source>
        <dbReference type="ARBA" id="ARBA00006987"/>
    </source>
</evidence>
<dbReference type="PANTHER" id="PTHR42928">
    <property type="entry name" value="TRICARBOXYLATE-BINDING PROTEIN"/>
    <property type="match status" value="1"/>
</dbReference>
<dbReference type="PANTHER" id="PTHR42928:SF5">
    <property type="entry name" value="BLR1237 PROTEIN"/>
    <property type="match status" value="1"/>
</dbReference>
<accession>A0ABV7ETD3</accession>
<dbReference type="EMBL" id="JBHRSS010000007">
    <property type="protein sequence ID" value="MFC3105176.1"/>
    <property type="molecule type" value="Genomic_DNA"/>
</dbReference>
<dbReference type="RefSeq" id="WP_380690736.1">
    <property type="nucleotide sequence ID" value="NZ_JBHRSS010000007.1"/>
</dbReference>
<evidence type="ECO:0000313" key="2">
    <source>
        <dbReference type="EMBL" id="MFC3105176.1"/>
    </source>
</evidence>
<dbReference type="SUPFAM" id="SSF53850">
    <property type="entry name" value="Periplasmic binding protein-like II"/>
    <property type="match status" value="1"/>
</dbReference>
<comment type="similarity">
    <text evidence="1">Belongs to the UPF0065 (bug) family.</text>
</comment>
<evidence type="ECO:0000313" key="3">
    <source>
        <dbReference type="Proteomes" id="UP001595462"/>
    </source>
</evidence>
<dbReference type="Proteomes" id="UP001595462">
    <property type="component" value="Unassembled WGS sequence"/>
</dbReference>
<dbReference type="PIRSF" id="PIRSF017082">
    <property type="entry name" value="YflP"/>
    <property type="match status" value="1"/>
</dbReference>
<dbReference type="InterPro" id="IPR042100">
    <property type="entry name" value="Bug_dom1"/>
</dbReference>
<proteinExistence type="inferred from homology"/>
<reference evidence="3" key="1">
    <citation type="journal article" date="2019" name="Int. J. Syst. Evol. Microbiol.">
        <title>The Global Catalogue of Microorganisms (GCM) 10K type strain sequencing project: providing services to taxonomists for standard genome sequencing and annotation.</title>
        <authorList>
            <consortium name="The Broad Institute Genomics Platform"/>
            <consortium name="The Broad Institute Genome Sequencing Center for Infectious Disease"/>
            <person name="Wu L."/>
            <person name="Ma J."/>
        </authorList>
    </citation>
    <scope>NUCLEOTIDE SEQUENCE [LARGE SCALE GENOMIC DNA]</scope>
    <source>
        <strain evidence="3">KCTC 52640</strain>
    </source>
</reference>
<protein>
    <submittedName>
        <fullName evidence="2">Tripartite tricarboxylate transporter substrate binding protein</fullName>
    </submittedName>
</protein>
<dbReference type="Gene3D" id="3.40.190.10">
    <property type="entry name" value="Periplasmic binding protein-like II"/>
    <property type="match status" value="1"/>
</dbReference>
<keyword evidence="3" id="KW-1185">Reference proteome</keyword>
<dbReference type="Gene3D" id="3.40.190.150">
    <property type="entry name" value="Bordetella uptake gene, domain 1"/>
    <property type="match status" value="1"/>
</dbReference>